<protein>
    <submittedName>
        <fullName evidence="6">Nuclear poly(A) polymerase 2</fullName>
    </submittedName>
</protein>
<dbReference type="Pfam" id="PF04926">
    <property type="entry name" value="PAP_RNA-bind"/>
    <property type="match status" value="1"/>
</dbReference>
<accession>A0A1D6P1R3</accession>
<sequence>MLQCHPYPHEYADPSRQCAHCAFFMGLSRKEGVKIQEGQQFDIRGTVDEFRHEINLYMFWKPGMELAVSHVRRKQIPAYVFPEGYKRPRPSRHVNHQSDKNDTEDGTMISSPDSQLKRRHNSVGTDDIEPSWPAKRSSVSPVHPKNSPQSGSSGDETRCNNQIKRAPSDATGGSPASPQALERSPDTIMSAPRCTTAGAVCSGDAINKHDVPHVENCNTPTVAVCTTLKRVAEKVVSELVGSERMGNNNSAESLESMEKAENVCFSGNGVSQGGLPDAQSQTIGLKWFLKLMQDQWRQRHKIEGRIVEIDKFYRLLGGMVSSSTHKFPSGHRFAIAEVSLTGDGRKSCLVTAWQKTTKKISCKGMVEYYVLLVHSRSAWTFSFWFLLVEQLASQS</sequence>
<dbReference type="PANTHER" id="PTHR10682:SF22">
    <property type="entry name" value="POLYNUCLEOTIDE ADENYLYLTRANSFERASE"/>
    <property type="match status" value="1"/>
</dbReference>
<evidence type="ECO:0000259" key="5">
    <source>
        <dbReference type="Pfam" id="PF04926"/>
    </source>
</evidence>
<gene>
    <name evidence="6" type="ORF">ZEAMMB73_Zm00001d046255</name>
</gene>
<dbReference type="EMBL" id="CM000785">
    <property type="protein sequence ID" value="AQL03997.1"/>
    <property type="molecule type" value="Genomic_DNA"/>
</dbReference>
<dbReference type="InterPro" id="IPR011068">
    <property type="entry name" value="NuclTrfase_I-like_C"/>
</dbReference>
<reference evidence="6" key="1">
    <citation type="submission" date="2015-12" db="EMBL/GenBank/DDBJ databases">
        <title>Update maize B73 reference genome by single molecule sequencing technologies.</title>
        <authorList>
            <consortium name="Maize Genome Sequencing Project"/>
            <person name="Ware D."/>
        </authorList>
    </citation>
    <scope>NUCLEOTIDE SEQUENCE</scope>
    <source>
        <tissue evidence="6">Seedling</tissue>
    </source>
</reference>
<evidence type="ECO:0000256" key="4">
    <source>
        <dbReference type="SAM" id="MobiDB-lite"/>
    </source>
</evidence>
<keyword evidence="3" id="KW-0067">ATP-binding</keyword>
<dbReference type="GO" id="GO:0031123">
    <property type="term" value="P:RNA 3'-end processing"/>
    <property type="evidence" value="ECO:0007669"/>
    <property type="project" value="InterPro"/>
</dbReference>
<proteinExistence type="predicted"/>
<dbReference type="PANTHER" id="PTHR10682">
    <property type="entry name" value="POLY A POLYMERASE"/>
    <property type="match status" value="1"/>
</dbReference>
<dbReference type="GO" id="GO:0003723">
    <property type="term" value="F:RNA binding"/>
    <property type="evidence" value="ECO:0007669"/>
    <property type="project" value="InterPro"/>
</dbReference>
<evidence type="ECO:0000256" key="2">
    <source>
        <dbReference type="ARBA" id="ARBA00022741"/>
    </source>
</evidence>
<dbReference type="GO" id="GO:0005524">
    <property type="term" value="F:ATP binding"/>
    <property type="evidence" value="ECO:0007669"/>
    <property type="project" value="UniProtKB-KW"/>
</dbReference>
<keyword evidence="2" id="KW-0547">Nucleotide-binding</keyword>
<feature type="compositionally biased region" description="Polar residues" evidence="4">
    <location>
        <begin position="146"/>
        <end position="163"/>
    </location>
</feature>
<dbReference type="InterPro" id="IPR007010">
    <property type="entry name" value="PolA_pol_RNA-bd_dom"/>
</dbReference>
<dbReference type="SUPFAM" id="SSF55003">
    <property type="entry name" value="PAP/Archaeal CCA-adding enzyme, C-terminal domain"/>
    <property type="match status" value="1"/>
</dbReference>
<dbReference type="GO" id="GO:0016779">
    <property type="term" value="F:nucleotidyltransferase activity"/>
    <property type="evidence" value="ECO:0007669"/>
    <property type="project" value="InterPro"/>
</dbReference>
<dbReference type="Gene3D" id="3.30.70.590">
    <property type="entry name" value="Poly(A) polymerase predicted RNA binding domain"/>
    <property type="match status" value="1"/>
</dbReference>
<name>A0A1D6P1R3_MAIZE</name>
<evidence type="ECO:0000256" key="3">
    <source>
        <dbReference type="ARBA" id="ARBA00022840"/>
    </source>
</evidence>
<keyword evidence="1" id="KW-0808">Transferase</keyword>
<feature type="region of interest" description="Disordered" evidence="4">
    <location>
        <begin position="83"/>
        <end position="187"/>
    </location>
</feature>
<feature type="domain" description="Poly(A) polymerase RNA-binding" evidence="5">
    <location>
        <begin position="13"/>
        <end position="89"/>
    </location>
</feature>
<evidence type="ECO:0000313" key="6">
    <source>
        <dbReference type="EMBL" id="AQL03997.1"/>
    </source>
</evidence>
<organism evidence="6">
    <name type="scientific">Zea mays</name>
    <name type="common">Maize</name>
    <dbReference type="NCBI Taxonomy" id="4577"/>
    <lineage>
        <taxon>Eukaryota</taxon>
        <taxon>Viridiplantae</taxon>
        <taxon>Streptophyta</taxon>
        <taxon>Embryophyta</taxon>
        <taxon>Tracheophyta</taxon>
        <taxon>Spermatophyta</taxon>
        <taxon>Magnoliopsida</taxon>
        <taxon>Liliopsida</taxon>
        <taxon>Poales</taxon>
        <taxon>Poaceae</taxon>
        <taxon>PACMAD clade</taxon>
        <taxon>Panicoideae</taxon>
        <taxon>Andropogonodae</taxon>
        <taxon>Andropogoneae</taxon>
        <taxon>Tripsacinae</taxon>
        <taxon>Zea</taxon>
    </lineage>
</organism>
<evidence type="ECO:0000256" key="1">
    <source>
        <dbReference type="ARBA" id="ARBA00022679"/>
    </source>
</evidence>
<dbReference type="AlphaFoldDB" id="A0A1D6P1R3"/>